<dbReference type="GO" id="GO:0005737">
    <property type="term" value="C:cytoplasm"/>
    <property type="evidence" value="ECO:0007669"/>
    <property type="project" value="UniProtKB-SubCell"/>
</dbReference>
<dbReference type="InterPro" id="IPR013883">
    <property type="entry name" value="TF_Iwr1_dom"/>
</dbReference>
<gene>
    <name evidence="12" type="ORF">BZ3500_MVSOF-1268-A1-R1_CHR1-3G01642</name>
</gene>
<keyword evidence="6" id="KW-0813">Transport</keyword>
<dbReference type="InterPro" id="IPR040218">
    <property type="entry name" value="SLC7A6OS"/>
</dbReference>
<evidence type="ECO:0000256" key="7">
    <source>
        <dbReference type="ARBA" id="ARBA00022490"/>
    </source>
</evidence>
<keyword evidence="13" id="KW-1185">Reference proteome</keyword>
<evidence type="ECO:0000256" key="1">
    <source>
        <dbReference type="ARBA" id="ARBA00003202"/>
    </source>
</evidence>
<evidence type="ECO:0000256" key="4">
    <source>
        <dbReference type="ARBA" id="ARBA00010218"/>
    </source>
</evidence>
<name>A0A2X0KUJ8_9BASI</name>
<comment type="function">
    <text evidence="1">Directs RNA polymerase II nuclear import.</text>
</comment>
<evidence type="ECO:0000313" key="12">
    <source>
        <dbReference type="EMBL" id="SCZ89891.1"/>
    </source>
</evidence>
<dbReference type="GO" id="GO:0005634">
    <property type="term" value="C:nucleus"/>
    <property type="evidence" value="ECO:0007669"/>
    <property type="project" value="UniProtKB-SubCell"/>
</dbReference>
<keyword evidence="8" id="KW-0653">Protein transport</keyword>
<evidence type="ECO:0000256" key="10">
    <source>
        <dbReference type="SAM" id="MobiDB-lite"/>
    </source>
</evidence>
<feature type="compositionally biased region" description="Polar residues" evidence="10">
    <location>
        <begin position="92"/>
        <end position="101"/>
    </location>
</feature>
<feature type="region of interest" description="Disordered" evidence="10">
    <location>
        <begin position="255"/>
        <end position="289"/>
    </location>
</feature>
<evidence type="ECO:0000256" key="6">
    <source>
        <dbReference type="ARBA" id="ARBA00022448"/>
    </source>
</evidence>
<dbReference type="EMBL" id="FMWP01000014">
    <property type="protein sequence ID" value="SCZ89891.1"/>
    <property type="molecule type" value="Genomic_DNA"/>
</dbReference>
<evidence type="ECO:0000256" key="9">
    <source>
        <dbReference type="ARBA" id="ARBA00023242"/>
    </source>
</evidence>
<evidence type="ECO:0000256" key="5">
    <source>
        <dbReference type="ARBA" id="ARBA00017036"/>
    </source>
</evidence>
<dbReference type="PANTHER" id="PTHR31196">
    <property type="entry name" value="RNA POLYMERASE II NUCLEAR LOCALIZATION PROTEIN SLC7A6OS-RELATED"/>
    <property type="match status" value="1"/>
</dbReference>
<evidence type="ECO:0000259" key="11">
    <source>
        <dbReference type="Pfam" id="PF08574"/>
    </source>
</evidence>
<reference evidence="13" key="1">
    <citation type="submission" date="2016-10" db="EMBL/GenBank/DDBJ databases">
        <authorList>
            <person name="Jeantristanb JTB J.-T."/>
            <person name="Ricardo R."/>
        </authorList>
    </citation>
    <scope>NUCLEOTIDE SEQUENCE [LARGE SCALE GENOMIC DNA]</scope>
</reference>
<dbReference type="GO" id="GO:0032502">
    <property type="term" value="P:developmental process"/>
    <property type="evidence" value="ECO:0007669"/>
    <property type="project" value="TreeGrafter"/>
</dbReference>
<feature type="compositionally biased region" description="Acidic residues" evidence="10">
    <location>
        <begin position="365"/>
        <end position="388"/>
    </location>
</feature>
<feature type="region of interest" description="Disordered" evidence="10">
    <location>
        <begin position="35"/>
        <end position="58"/>
    </location>
</feature>
<proteinExistence type="inferred from homology"/>
<protein>
    <recommendedName>
        <fullName evidence="5">Probable RNA polymerase II nuclear localization protein SLC7A6OS</fullName>
    </recommendedName>
</protein>
<dbReference type="STRING" id="289078.A0A2X0KUJ8"/>
<feature type="region of interest" description="Disordered" evidence="10">
    <location>
        <begin position="85"/>
        <end position="238"/>
    </location>
</feature>
<keyword evidence="9" id="KW-0539">Nucleus</keyword>
<feature type="domain" description="Transcription factor Iwr1" evidence="11">
    <location>
        <begin position="290"/>
        <end position="368"/>
    </location>
</feature>
<dbReference type="Proteomes" id="UP000249723">
    <property type="component" value="Unassembled WGS sequence"/>
</dbReference>
<evidence type="ECO:0000256" key="2">
    <source>
        <dbReference type="ARBA" id="ARBA00004123"/>
    </source>
</evidence>
<dbReference type="PANTHER" id="PTHR31196:SF2">
    <property type="entry name" value="RNA POLYMERASE II NUCLEAR LOCALIZATION PROTEIN SLC7A6OS-RELATED"/>
    <property type="match status" value="1"/>
</dbReference>
<feature type="compositionally biased region" description="Acidic residues" evidence="10">
    <location>
        <begin position="339"/>
        <end position="357"/>
    </location>
</feature>
<feature type="region of interest" description="Disordered" evidence="10">
    <location>
        <begin position="304"/>
        <end position="388"/>
    </location>
</feature>
<evidence type="ECO:0000313" key="13">
    <source>
        <dbReference type="Proteomes" id="UP000249723"/>
    </source>
</evidence>
<accession>A0A2X0KUJ8</accession>
<dbReference type="AlphaFoldDB" id="A0A2X0KUJ8"/>
<organism evidence="12 13">
    <name type="scientific">Microbotryum saponariae</name>
    <dbReference type="NCBI Taxonomy" id="289078"/>
    <lineage>
        <taxon>Eukaryota</taxon>
        <taxon>Fungi</taxon>
        <taxon>Dikarya</taxon>
        <taxon>Basidiomycota</taxon>
        <taxon>Pucciniomycotina</taxon>
        <taxon>Microbotryomycetes</taxon>
        <taxon>Microbotryales</taxon>
        <taxon>Microbotryaceae</taxon>
        <taxon>Microbotryum</taxon>
    </lineage>
</organism>
<comment type="similarity">
    <text evidence="4">Belongs to the IWR1/SLC7A6OS family.</text>
</comment>
<sequence length="388" mass="42226">MSPGSAYSILRIKRKRTEQSDPLDALVIQDGAQAEVSSQLTHKRRRSNTSTPAPGGVFHFAETVPLDTFDSDTSSRKLRERISAFFREPQDSSRGQLSQIGPGSFPSLPSDFRQVEPPALAATPRKLPTSLERGPTSSNSRTGDLVNPTGAESMKPTRYHVIGQTRYEQESDARRRRQLGGGVPPQVVASSSARSTPDRFRIYEAAPIGEGDELSNQGPRQGRGLRPTTTSSANAKEDEIMSNFVPMLQEYLNLGDPTSASNSAPAIVLPSLEPGLGPGDAKEGGEAEDDEYVYDVYYRDLRSSVTTIDVGSSEGLRRVGQLAGLDDDDDDDLLRAGADDSDPDELGDEDDQDSNEENDYRNDYPDEDGDDDDSDLFDGSDDGDDGRW</sequence>
<comment type="subcellular location">
    <subcellularLocation>
        <location evidence="3">Cytoplasm</location>
    </subcellularLocation>
    <subcellularLocation>
        <location evidence="2">Nucleus</location>
    </subcellularLocation>
</comment>
<evidence type="ECO:0000256" key="8">
    <source>
        <dbReference type="ARBA" id="ARBA00022927"/>
    </source>
</evidence>
<dbReference type="OrthoDB" id="6255506at2759"/>
<keyword evidence="7" id="KW-0963">Cytoplasm</keyword>
<dbReference type="GO" id="GO:0015031">
    <property type="term" value="P:protein transport"/>
    <property type="evidence" value="ECO:0007669"/>
    <property type="project" value="UniProtKB-KW"/>
</dbReference>
<evidence type="ECO:0000256" key="3">
    <source>
        <dbReference type="ARBA" id="ARBA00004496"/>
    </source>
</evidence>
<dbReference type="Pfam" id="PF08574">
    <property type="entry name" value="Iwr1"/>
    <property type="match status" value="1"/>
</dbReference>